<proteinExistence type="predicted"/>
<dbReference type="AlphaFoldDB" id="A0AA86TDH3"/>
<comment type="caution">
    <text evidence="1">The sequence shown here is derived from an EMBL/GenBank/DDBJ whole genome shotgun (WGS) entry which is preliminary data.</text>
</comment>
<name>A0AA86TDH3_9EUKA</name>
<evidence type="ECO:0000313" key="1">
    <source>
        <dbReference type="EMBL" id="CAI9914531.1"/>
    </source>
</evidence>
<sequence>MTDDIQFKVNALLQREFQKIIQARNQNKAKTEEVTVQDTKSKQIINDTKQTNGISQQDQQQIAQYVQTQDEQQEHLFRKQDEQNQLSKAEQQRTVVLQNEFTQIYKTGLNLDLQNTQSELDTDQKIEVLIQFVKSCTNTKQIYSIFNNTTITVPLQSIHTTMMLEMQLSMINNSKYNLNEQMLSDLSKYHLSPILLQATIHEIYKQKLQPLNADYHIVTYQHNIQSSPIIKYFSPSGKPNWRLHKSHFILMYTNSFNYQNIYWTRLIEIDVANKEITHWVRHSEKQTEPPLQEICKDMGINIQQYKVQQIMVPDINSYTSMVNIFTSSLQKLLVSKIMSTICLNAFQKMEPIDQQSYIDQLFKQIQSQIQLEIVGNKSSGLYSSTYQQRTSTESSVNLETTEQYINVVQDVIKYSEQVIGKPSILQTKQLLNSSLTTQNKQQQQQYNYGLQQIVNHEYHTNGKEQMFYIAENEKLSNIPKDQFEYIIQSDVFSKIHHNYSKEIQVCYFTPNEDTYKNLFTTEYLFPPLYLNYTSYASIEGLFQKYLKIAPVIQQYIWNEQFKCPQLYQLPDVLQKNNDSNIYHDANKQIQYFDISIM</sequence>
<accession>A0AA86TDH3</accession>
<dbReference type="EMBL" id="CATOUU010000052">
    <property type="protein sequence ID" value="CAI9914531.1"/>
    <property type="molecule type" value="Genomic_DNA"/>
</dbReference>
<gene>
    <name evidence="1" type="ORF">HINF_LOCUS2176</name>
    <name evidence="2" type="ORF">HINF_LOCUS44818</name>
</gene>
<evidence type="ECO:0000313" key="3">
    <source>
        <dbReference type="Proteomes" id="UP001642409"/>
    </source>
</evidence>
<reference evidence="2 3" key="2">
    <citation type="submission" date="2024-07" db="EMBL/GenBank/DDBJ databases">
        <authorList>
            <person name="Akdeniz Z."/>
        </authorList>
    </citation>
    <scope>NUCLEOTIDE SEQUENCE [LARGE SCALE GENOMIC DNA]</scope>
</reference>
<keyword evidence="3" id="KW-1185">Reference proteome</keyword>
<protein>
    <submittedName>
        <fullName evidence="2">Hypothetical_protein</fullName>
    </submittedName>
</protein>
<evidence type="ECO:0000313" key="2">
    <source>
        <dbReference type="EMBL" id="CAL6052375.1"/>
    </source>
</evidence>
<organism evidence="1">
    <name type="scientific">Hexamita inflata</name>
    <dbReference type="NCBI Taxonomy" id="28002"/>
    <lineage>
        <taxon>Eukaryota</taxon>
        <taxon>Metamonada</taxon>
        <taxon>Diplomonadida</taxon>
        <taxon>Hexamitidae</taxon>
        <taxon>Hexamitinae</taxon>
        <taxon>Hexamita</taxon>
    </lineage>
</organism>
<reference evidence="1" key="1">
    <citation type="submission" date="2023-06" db="EMBL/GenBank/DDBJ databases">
        <authorList>
            <person name="Kurt Z."/>
        </authorList>
    </citation>
    <scope>NUCLEOTIDE SEQUENCE</scope>
</reference>
<dbReference type="EMBL" id="CAXDID020000192">
    <property type="protein sequence ID" value="CAL6052375.1"/>
    <property type="molecule type" value="Genomic_DNA"/>
</dbReference>
<dbReference type="Proteomes" id="UP001642409">
    <property type="component" value="Unassembled WGS sequence"/>
</dbReference>